<dbReference type="PANTHER" id="PTHR46066">
    <property type="entry name" value="CHITINASE DOMAIN-CONTAINING PROTEIN 1 FAMILY MEMBER"/>
    <property type="match status" value="1"/>
</dbReference>
<evidence type="ECO:0000256" key="4">
    <source>
        <dbReference type="SAM" id="SignalP"/>
    </source>
</evidence>
<dbReference type="InterPro" id="IPR017853">
    <property type="entry name" value="GH"/>
</dbReference>
<feature type="chain" id="PRO_5038756967" description="Chitinase domain-containing protein 1" evidence="4">
    <location>
        <begin position="24"/>
        <end position="466"/>
    </location>
</feature>
<proteinExistence type="inferred from homology"/>
<dbReference type="EMBL" id="SIDB01000012">
    <property type="protein sequence ID" value="KAI3425373.1"/>
    <property type="molecule type" value="Genomic_DNA"/>
</dbReference>
<dbReference type="PROSITE" id="PS51257">
    <property type="entry name" value="PROKAR_LIPOPROTEIN"/>
    <property type="match status" value="1"/>
</dbReference>
<dbReference type="GO" id="GO:0005975">
    <property type="term" value="P:carbohydrate metabolic process"/>
    <property type="evidence" value="ECO:0007669"/>
    <property type="project" value="InterPro"/>
</dbReference>
<dbReference type="PANTHER" id="PTHR46066:SF2">
    <property type="entry name" value="CHITINASE DOMAIN-CONTAINING PROTEIN 1"/>
    <property type="match status" value="1"/>
</dbReference>
<dbReference type="OrthoDB" id="510386at2759"/>
<dbReference type="InterPro" id="IPR011583">
    <property type="entry name" value="Chitinase_II/V-like_cat"/>
</dbReference>
<dbReference type="Pfam" id="PF00704">
    <property type="entry name" value="Glyco_hydro_18"/>
    <property type="match status" value="1"/>
</dbReference>
<dbReference type="InterPro" id="IPR029070">
    <property type="entry name" value="Chitinase_insertion_sf"/>
</dbReference>
<comment type="similarity">
    <text evidence="1">Belongs to the glycosyl hydrolase 18 family.</text>
</comment>
<reference evidence="6" key="1">
    <citation type="journal article" date="2019" name="Plant J.">
        <title>Chlorella vulgaris genome assembly and annotation reveals the molecular basis for metabolic acclimation to high light conditions.</title>
        <authorList>
            <person name="Cecchin M."/>
            <person name="Marcolungo L."/>
            <person name="Rossato M."/>
            <person name="Girolomoni L."/>
            <person name="Cosentino E."/>
            <person name="Cuine S."/>
            <person name="Li-Beisson Y."/>
            <person name="Delledonne M."/>
            <person name="Ballottari M."/>
        </authorList>
    </citation>
    <scope>NUCLEOTIDE SEQUENCE</scope>
    <source>
        <strain evidence="6">211/11P</strain>
    </source>
</reference>
<evidence type="ECO:0000256" key="3">
    <source>
        <dbReference type="SAM" id="MobiDB-lite"/>
    </source>
</evidence>
<accession>A0A9D4THE5</accession>
<dbReference type="GO" id="GO:0070492">
    <property type="term" value="F:oligosaccharide binding"/>
    <property type="evidence" value="ECO:0007669"/>
    <property type="project" value="TreeGrafter"/>
</dbReference>
<evidence type="ECO:0000256" key="2">
    <source>
        <dbReference type="ARBA" id="ARBA00040976"/>
    </source>
</evidence>
<name>A0A9D4THE5_CHLVU</name>
<organism evidence="6 7">
    <name type="scientific">Chlorella vulgaris</name>
    <name type="common">Green alga</name>
    <dbReference type="NCBI Taxonomy" id="3077"/>
    <lineage>
        <taxon>Eukaryota</taxon>
        <taxon>Viridiplantae</taxon>
        <taxon>Chlorophyta</taxon>
        <taxon>core chlorophytes</taxon>
        <taxon>Trebouxiophyceae</taxon>
        <taxon>Chlorellales</taxon>
        <taxon>Chlorellaceae</taxon>
        <taxon>Chlorella clade</taxon>
        <taxon>Chlorella</taxon>
    </lineage>
</organism>
<gene>
    <name evidence="6" type="ORF">D9Q98_009137</name>
</gene>
<evidence type="ECO:0000259" key="5">
    <source>
        <dbReference type="SMART" id="SM00636"/>
    </source>
</evidence>
<dbReference type="SMART" id="SM00636">
    <property type="entry name" value="Glyco_18"/>
    <property type="match status" value="1"/>
</dbReference>
<dbReference type="InterPro" id="IPR001223">
    <property type="entry name" value="Glyco_hydro18_cat"/>
</dbReference>
<feature type="region of interest" description="Disordered" evidence="3">
    <location>
        <begin position="343"/>
        <end position="388"/>
    </location>
</feature>
<feature type="domain" description="Chitinase II/V-like catalytic" evidence="5">
    <location>
        <begin position="70"/>
        <end position="458"/>
    </location>
</feature>
<dbReference type="Gene3D" id="3.10.50.10">
    <property type="match status" value="1"/>
</dbReference>
<sequence length="466" mass="49987">MLKGQAGPLLLVFLAACFRLCASLQAPGQPLGALLRRDNLSAQALLQHHNSTESLRAAAIAATGQPLRPAPVLAFVTPWNSRGYDLAKQHRCRLMYVVPVWYQLRSVGGVLQLNGAHDVDVGWMSAVRQPCVAADGQKHVVRVLPRVLFEVHGQDVQEAFSQPHAVAKLLATEAERHGFDGWVFEGWSHFVSLGVTKHPGSRQLALNLLQSIFSGLVSHGRRLVLAVSPLVPAPGRPLQLTAQDVQDFLPFVDALTVMTYDFSGFSKAGPNAPLDWVQQNADAFAAAAGRLRSKVLLGVPFYGYSYVLKGKRVQSADAVLAGTLLDVLKQQLAVAAAQEAAARGSEEEQAQRQCSEEQEEDSEGDEAEGGRAGSCAASPASSGSSSSSSLRISWLDVEREHVFRWRDAAGSGGTQQQAKPSKGAKHALYFPTPVMLAERLAVAASHGMGVSVWELGQGFDSFCSLL</sequence>
<dbReference type="Gene3D" id="3.20.20.80">
    <property type="entry name" value="Glycosidases"/>
    <property type="match status" value="1"/>
</dbReference>
<feature type="compositionally biased region" description="Acidic residues" evidence="3">
    <location>
        <begin position="356"/>
        <end position="367"/>
    </location>
</feature>
<reference evidence="6" key="2">
    <citation type="submission" date="2020-11" db="EMBL/GenBank/DDBJ databases">
        <authorList>
            <person name="Cecchin M."/>
            <person name="Marcolungo L."/>
            <person name="Rossato M."/>
            <person name="Girolomoni L."/>
            <person name="Cosentino E."/>
            <person name="Cuine S."/>
            <person name="Li-Beisson Y."/>
            <person name="Delledonne M."/>
            <person name="Ballottari M."/>
        </authorList>
    </citation>
    <scope>NUCLEOTIDE SEQUENCE</scope>
    <source>
        <strain evidence="6">211/11P</strain>
        <tissue evidence="6">Whole cell</tissue>
    </source>
</reference>
<keyword evidence="7" id="KW-1185">Reference proteome</keyword>
<keyword evidence="4" id="KW-0732">Signal</keyword>
<dbReference type="GO" id="GO:0012505">
    <property type="term" value="C:endomembrane system"/>
    <property type="evidence" value="ECO:0007669"/>
    <property type="project" value="TreeGrafter"/>
</dbReference>
<evidence type="ECO:0000256" key="1">
    <source>
        <dbReference type="ARBA" id="ARBA00009336"/>
    </source>
</evidence>
<feature type="signal peptide" evidence="4">
    <location>
        <begin position="1"/>
        <end position="23"/>
    </location>
</feature>
<dbReference type="SUPFAM" id="SSF51445">
    <property type="entry name" value="(Trans)glycosidases"/>
    <property type="match status" value="1"/>
</dbReference>
<protein>
    <recommendedName>
        <fullName evidence="2">Chitinase domain-containing protein 1</fullName>
    </recommendedName>
</protein>
<evidence type="ECO:0000313" key="7">
    <source>
        <dbReference type="Proteomes" id="UP001055712"/>
    </source>
</evidence>
<feature type="compositionally biased region" description="Low complexity" evidence="3">
    <location>
        <begin position="373"/>
        <end position="388"/>
    </location>
</feature>
<dbReference type="GO" id="GO:0008061">
    <property type="term" value="F:chitin binding"/>
    <property type="evidence" value="ECO:0007669"/>
    <property type="project" value="InterPro"/>
</dbReference>
<dbReference type="Proteomes" id="UP001055712">
    <property type="component" value="Unassembled WGS sequence"/>
</dbReference>
<comment type="caution">
    <text evidence="6">The sequence shown here is derived from an EMBL/GenBank/DDBJ whole genome shotgun (WGS) entry which is preliminary data.</text>
</comment>
<evidence type="ECO:0000313" key="6">
    <source>
        <dbReference type="EMBL" id="KAI3425373.1"/>
    </source>
</evidence>
<dbReference type="AlphaFoldDB" id="A0A9D4THE5"/>